<organism evidence="2 3">
    <name type="scientific">Agathobaculum faecis</name>
    <dbReference type="NCBI Taxonomy" id="2763013"/>
    <lineage>
        <taxon>Bacteria</taxon>
        <taxon>Bacillati</taxon>
        <taxon>Bacillota</taxon>
        <taxon>Clostridia</taxon>
        <taxon>Eubacteriales</taxon>
        <taxon>Butyricicoccaceae</taxon>
        <taxon>Agathobaculum</taxon>
    </lineage>
</organism>
<evidence type="ECO:0000256" key="1">
    <source>
        <dbReference type="SAM" id="Phobius"/>
    </source>
</evidence>
<proteinExistence type="predicted"/>
<keyword evidence="3" id="KW-1185">Reference proteome</keyword>
<feature type="transmembrane region" description="Helical" evidence="1">
    <location>
        <begin position="218"/>
        <end position="236"/>
    </location>
</feature>
<reference evidence="2" key="1">
    <citation type="submission" date="2020-08" db="EMBL/GenBank/DDBJ databases">
        <title>Genome public.</title>
        <authorList>
            <person name="Liu C."/>
            <person name="Sun Q."/>
        </authorList>
    </citation>
    <scope>NUCLEOTIDE SEQUENCE</scope>
    <source>
        <strain evidence="2">NSJ-28</strain>
    </source>
</reference>
<feature type="transmembrane region" description="Helical" evidence="1">
    <location>
        <begin position="39"/>
        <end position="72"/>
    </location>
</feature>
<dbReference type="EMBL" id="JACOPL010000013">
    <property type="protein sequence ID" value="MBC5726288.1"/>
    <property type="molecule type" value="Genomic_DNA"/>
</dbReference>
<name>A0A923LX30_9FIRM</name>
<evidence type="ECO:0000313" key="2">
    <source>
        <dbReference type="EMBL" id="MBC5726288.1"/>
    </source>
</evidence>
<evidence type="ECO:0000313" key="3">
    <source>
        <dbReference type="Proteomes" id="UP000606499"/>
    </source>
</evidence>
<dbReference type="AlphaFoldDB" id="A0A923LX30"/>
<dbReference type="Proteomes" id="UP000606499">
    <property type="component" value="Unassembled WGS sequence"/>
</dbReference>
<feature type="transmembrane region" description="Helical" evidence="1">
    <location>
        <begin position="174"/>
        <end position="192"/>
    </location>
</feature>
<gene>
    <name evidence="2" type="ORF">H8S45_12575</name>
</gene>
<accession>A0A923LX30</accession>
<feature type="transmembrane region" description="Helical" evidence="1">
    <location>
        <begin position="114"/>
        <end position="132"/>
    </location>
</feature>
<comment type="caution">
    <text evidence="2">The sequence shown here is derived from an EMBL/GenBank/DDBJ whole genome shotgun (WGS) entry which is preliminary data.</text>
</comment>
<keyword evidence="1" id="KW-0812">Transmembrane</keyword>
<feature type="transmembrane region" description="Helical" evidence="1">
    <location>
        <begin position="84"/>
        <end position="102"/>
    </location>
</feature>
<dbReference type="RefSeq" id="WP_147574454.1">
    <property type="nucleotide sequence ID" value="NZ_JACOPL010000013.1"/>
</dbReference>
<protein>
    <submittedName>
        <fullName evidence="2">Uncharacterized protein</fullName>
    </submittedName>
</protein>
<keyword evidence="1" id="KW-1133">Transmembrane helix</keyword>
<keyword evidence="1" id="KW-0472">Membrane</keyword>
<sequence>MTGREQEEFDRYLEQELGEALPRESAVGEVNPWDTPIRYIVWGVILTHIGLEFLYLQYLMPMIGVLLSYLGFRSLRRCGAGFRAAWALALAELVWQAVYLGLLVTPHLPEGSCAVALGLVHTAAGIVQLCALRAGLRRVYEQAGVAPEGDPLRSAVVWQLMCVALALSPLSHSWLAGIPMLVAFVVIVKAMFRISDGLGDAGYCLTAAPVQVSGKRFGWCYVALCAALVVGGSLWVNHPRLDAQPRPTPEMAAERQALAALGMPENVAADLSDEHVAVLEGALYVESVQEQMLFDPGEGRVSNMPENYPEGYSESAEWMDVSAVYIELPGNRMAVLNHFAWRRGAAWWGDALALLWQDEPAELIGGVLLYEKDGQSYTAAMPNLKNEMVTTTDWVFGVQTAPRITGTVSYPFGAQAQRGYTLYIIELEGSNVFGGANLIYCHRRQPVSLPYRAPEELTQGWSGKNLQNSYTNYATREYREWEKNDGAL</sequence>